<keyword evidence="2" id="KW-0472">Membrane</keyword>
<name>A0A8T6R9V8_9MICO</name>
<feature type="region of interest" description="Disordered" evidence="1">
    <location>
        <begin position="18"/>
        <end position="99"/>
    </location>
</feature>
<comment type="caution">
    <text evidence="3">The sequence shown here is derived from an EMBL/GenBank/DDBJ whole genome shotgun (WGS) entry which is preliminary data.</text>
</comment>
<feature type="transmembrane region" description="Helical" evidence="2">
    <location>
        <begin position="117"/>
        <end position="139"/>
    </location>
</feature>
<keyword evidence="2" id="KW-0812">Transmembrane</keyword>
<accession>A0A8T6R9V8</accession>
<feature type="compositionally biased region" description="Gly residues" evidence="1">
    <location>
        <begin position="64"/>
        <end position="81"/>
    </location>
</feature>
<gene>
    <name evidence="3" type="ORF">EPD83_019965</name>
</gene>
<sequence length="144" mass="14505">MRGRAGPEAVSARALARLRSGGADGWVPSRESLGLDEEGAGHDGARGPAGRRRRVPSDREGEGAPVGGGPPVGEARGAGGRGDARDAAGRHRPGMPGGGWLRLPAAFVGARWQPGRAAVAGVALVTVLAVLVLGLRVAWARESG</sequence>
<evidence type="ECO:0000256" key="2">
    <source>
        <dbReference type="SAM" id="Phobius"/>
    </source>
</evidence>
<dbReference type="AlphaFoldDB" id="A0A8T6R9V8"/>
<protein>
    <submittedName>
        <fullName evidence="3">Uncharacterized protein</fullName>
    </submittedName>
</protein>
<proteinExistence type="predicted"/>
<feature type="non-terminal residue" evidence="3">
    <location>
        <position position="144"/>
    </location>
</feature>
<evidence type="ECO:0000313" key="4">
    <source>
        <dbReference type="Proteomes" id="UP000287866"/>
    </source>
</evidence>
<reference evidence="3" key="1">
    <citation type="submission" date="2020-03" db="EMBL/GenBank/DDBJ databases">
        <title>Phycicoccus flavus sp. nov., a novel endophytic actinobacterium isolated from branch of Kandelia candel.</title>
        <authorList>
            <person name="Tuo L."/>
        </authorList>
    </citation>
    <scope>NUCLEOTIDE SEQUENCE</scope>
    <source>
        <strain evidence="3">CMS6Z-2</strain>
    </source>
</reference>
<evidence type="ECO:0000256" key="1">
    <source>
        <dbReference type="SAM" id="MobiDB-lite"/>
    </source>
</evidence>
<keyword evidence="2" id="KW-1133">Transmembrane helix</keyword>
<evidence type="ECO:0000313" key="3">
    <source>
        <dbReference type="EMBL" id="NHA70303.1"/>
    </source>
</evidence>
<dbReference type="Proteomes" id="UP000287866">
    <property type="component" value="Unassembled WGS sequence"/>
</dbReference>
<organism evidence="3 4">
    <name type="scientific">Phycicoccus flavus</name>
    <dbReference type="NCBI Taxonomy" id="2502783"/>
    <lineage>
        <taxon>Bacteria</taxon>
        <taxon>Bacillati</taxon>
        <taxon>Actinomycetota</taxon>
        <taxon>Actinomycetes</taxon>
        <taxon>Micrococcales</taxon>
        <taxon>Intrasporangiaceae</taxon>
        <taxon>Phycicoccus</taxon>
    </lineage>
</organism>
<dbReference type="EMBL" id="SAYU02000126">
    <property type="protein sequence ID" value="NHA70303.1"/>
    <property type="molecule type" value="Genomic_DNA"/>
</dbReference>
<keyword evidence="4" id="KW-1185">Reference proteome</keyword>